<dbReference type="Proteomes" id="UP001460072">
    <property type="component" value="Unassembled WGS sequence"/>
</dbReference>
<evidence type="ECO:0000313" key="2">
    <source>
        <dbReference type="EMBL" id="MEM0541594.1"/>
    </source>
</evidence>
<keyword evidence="1" id="KW-0732">Signal</keyword>
<comment type="caution">
    <text evidence="2">The sequence shown here is derived from an EMBL/GenBank/DDBJ whole genome shotgun (WGS) entry which is preliminary data.</text>
</comment>
<sequence length="247" mass="28704">MKTSNLLLLLLFVFSSCSLSSVVNKSLEKKKIYSDDINFEVTLIKDDKEVKIIPLRHLGTPQFYDNLKVALAKYQNLGYVVFYERIKSNNATENDRRKYRKILPIKINLSDTKQVDYKEILLEKIRKVNPKFEFTKNVVPQPTYDFLITDLNNSKNVDVTINEFVGEYERLYGTIVLDSCDYITDWRETTCNGKRAKNIDKVTLDFRNNNVVNTVLSANNNKILILYGENHINGIKKQLQKEGFTLN</sequence>
<evidence type="ECO:0000256" key="1">
    <source>
        <dbReference type="SAM" id="SignalP"/>
    </source>
</evidence>
<dbReference type="PROSITE" id="PS51257">
    <property type="entry name" value="PROKAR_LIPOPROTEIN"/>
    <property type="match status" value="1"/>
</dbReference>
<keyword evidence="3" id="KW-1185">Reference proteome</keyword>
<name>A0ABU9N424_9FLAO</name>
<protein>
    <recommendedName>
        <fullName evidence="4">Polysaccharide deacetylase</fullName>
    </recommendedName>
</protein>
<evidence type="ECO:0008006" key="4">
    <source>
        <dbReference type="Google" id="ProtNLM"/>
    </source>
</evidence>
<accession>A0ABU9N424</accession>
<evidence type="ECO:0000313" key="3">
    <source>
        <dbReference type="Proteomes" id="UP001460072"/>
    </source>
</evidence>
<organism evidence="2 3">
    <name type="scientific">Flavobacterium aureirubrum</name>
    <dbReference type="NCBI Taxonomy" id="3133147"/>
    <lineage>
        <taxon>Bacteria</taxon>
        <taxon>Pseudomonadati</taxon>
        <taxon>Bacteroidota</taxon>
        <taxon>Flavobacteriia</taxon>
        <taxon>Flavobacteriales</taxon>
        <taxon>Flavobacteriaceae</taxon>
        <taxon>Flavobacterium</taxon>
    </lineage>
</organism>
<feature type="signal peptide" evidence="1">
    <location>
        <begin position="1"/>
        <end position="20"/>
    </location>
</feature>
<gene>
    <name evidence="2" type="ORF">WFZ85_03110</name>
</gene>
<dbReference type="EMBL" id="JBCGDO010000002">
    <property type="protein sequence ID" value="MEM0541594.1"/>
    <property type="molecule type" value="Genomic_DNA"/>
</dbReference>
<feature type="chain" id="PRO_5046827966" description="Polysaccharide deacetylase" evidence="1">
    <location>
        <begin position="21"/>
        <end position="247"/>
    </location>
</feature>
<proteinExistence type="predicted"/>
<reference evidence="2 3" key="1">
    <citation type="submission" date="2024-03" db="EMBL/GenBank/DDBJ databases">
        <title>Two novel species of the genus Flavobacterium exhibiting potentially degradation of complex polysaccharides.</title>
        <authorList>
            <person name="Lian X."/>
        </authorList>
    </citation>
    <scope>NUCLEOTIDE SEQUENCE [LARGE SCALE GENOMIC DNA]</scope>
    <source>
        <strain evidence="3">j3</strain>
    </source>
</reference>
<dbReference type="RefSeq" id="WP_342694822.1">
    <property type="nucleotide sequence ID" value="NZ_JBCGDO010000002.1"/>
</dbReference>